<evidence type="ECO:0000313" key="2">
    <source>
        <dbReference type="Proteomes" id="UP000177325"/>
    </source>
</evidence>
<gene>
    <name evidence="1" type="ORF">A3G90_03835</name>
</gene>
<accession>A0A1F6FH26</accession>
<reference evidence="1 2" key="1">
    <citation type="journal article" date="2016" name="Nat. Commun.">
        <title>Thousands of microbial genomes shed light on interconnected biogeochemical processes in an aquifer system.</title>
        <authorList>
            <person name="Anantharaman K."/>
            <person name="Brown C.T."/>
            <person name="Hug L.A."/>
            <person name="Sharon I."/>
            <person name="Castelle C.J."/>
            <person name="Probst A.J."/>
            <person name="Thomas B.C."/>
            <person name="Singh A."/>
            <person name="Wilkins M.J."/>
            <person name="Karaoz U."/>
            <person name="Brodie E.L."/>
            <person name="Williams K.H."/>
            <person name="Hubbard S.S."/>
            <person name="Banfield J.F."/>
        </authorList>
    </citation>
    <scope>NUCLEOTIDE SEQUENCE [LARGE SCALE GENOMIC DNA]</scope>
</reference>
<protein>
    <submittedName>
        <fullName evidence="1">Uncharacterized protein</fullName>
    </submittedName>
</protein>
<dbReference type="EMBL" id="MFMM01000001">
    <property type="protein sequence ID" value="OGG85160.1"/>
    <property type="molecule type" value="Genomic_DNA"/>
</dbReference>
<name>A0A1F6FH26_9BACT</name>
<comment type="caution">
    <text evidence="1">The sequence shown here is derived from an EMBL/GenBank/DDBJ whole genome shotgun (WGS) entry which is preliminary data.</text>
</comment>
<organism evidence="1 2">
    <name type="scientific">Candidatus Kaiserbacteria bacterium RIFCSPLOWO2_12_FULL_45_26</name>
    <dbReference type="NCBI Taxonomy" id="1798525"/>
    <lineage>
        <taxon>Bacteria</taxon>
        <taxon>Candidatus Kaiseribacteriota</taxon>
    </lineage>
</organism>
<sequence>MEFDCPEGRLIGIAFPQIEKPARYADQKAQGGYGKQLQGRYNTYQGRDYGLAPFIIVNIKMYFDYL</sequence>
<dbReference type="STRING" id="1798525.A3G90_03835"/>
<dbReference type="Proteomes" id="UP000177325">
    <property type="component" value="Unassembled WGS sequence"/>
</dbReference>
<proteinExistence type="predicted"/>
<evidence type="ECO:0000313" key="1">
    <source>
        <dbReference type="EMBL" id="OGG85160.1"/>
    </source>
</evidence>
<dbReference type="AlphaFoldDB" id="A0A1F6FH26"/>